<proteinExistence type="predicted"/>
<sequence>MQYHCFRLDCFIFCLCGQVFPKIYSNFIRKIVVIVLFHLFYFILFYSKKKTTKKSFFFFHTLGQDSIGPQSN</sequence>
<name>A0A0E9WWF8_ANGAN</name>
<evidence type="ECO:0000313" key="2">
    <source>
        <dbReference type="EMBL" id="JAH94551.1"/>
    </source>
</evidence>
<organism evidence="2">
    <name type="scientific">Anguilla anguilla</name>
    <name type="common">European freshwater eel</name>
    <name type="synonym">Muraena anguilla</name>
    <dbReference type="NCBI Taxonomy" id="7936"/>
    <lineage>
        <taxon>Eukaryota</taxon>
        <taxon>Metazoa</taxon>
        <taxon>Chordata</taxon>
        <taxon>Craniata</taxon>
        <taxon>Vertebrata</taxon>
        <taxon>Euteleostomi</taxon>
        <taxon>Actinopterygii</taxon>
        <taxon>Neopterygii</taxon>
        <taxon>Teleostei</taxon>
        <taxon>Anguilliformes</taxon>
        <taxon>Anguillidae</taxon>
        <taxon>Anguilla</taxon>
    </lineage>
</organism>
<feature type="transmembrane region" description="Helical" evidence="1">
    <location>
        <begin position="27"/>
        <end position="46"/>
    </location>
</feature>
<keyword evidence="1" id="KW-0812">Transmembrane</keyword>
<protein>
    <submittedName>
        <fullName evidence="2">Uncharacterized protein</fullName>
    </submittedName>
</protein>
<reference evidence="2" key="2">
    <citation type="journal article" date="2015" name="Fish Shellfish Immunol.">
        <title>Early steps in the European eel (Anguilla anguilla)-Vibrio vulnificus interaction in the gills: Role of the RtxA13 toxin.</title>
        <authorList>
            <person name="Callol A."/>
            <person name="Pajuelo D."/>
            <person name="Ebbesson L."/>
            <person name="Teles M."/>
            <person name="MacKenzie S."/>
            <person name="Amaro C."/>
        </authorList>
    </citation>
    <scope>NUCLEOTIDE SEQUENCE</scope>
</reference>
<dbReference type="AlphaFoldDB" id="A0A0E9WWF8"/>
<evidence type="ECO:0000256" key="1">
    <source>
        <dbReference type="SAM" id="Phobius"/>
    </source>
</evidence>
<accession>A0A0E9WWF8</accession>
<keyword evidence="1" id="KW-0472">Membrane</keyword>
<keyword evidence="1" id="KW-1133">Transmembrane helix</keyword>
<reference evidence="2" key="1">
    <citation type="submission" date="2014-11" db="EMBL/GenBank/DDBJ databases">
        <authorList>
            <person name="Amaro Gonzalez C."/>
        </authorList>
    </citation>
    <scope>NUCLEOTIDE SEQUENCE</scope>
</reference>
<dbReference type="EMBL" id="GBXM01014026">
    <property type="protein sequence ID" value="JAH94551.1"/>
    <property type="molecule type" value="Transcribed_RNA"/>
</dbReference>